<keyword evidence="6" id="KW-1185">Reference proteome</keyword>
<keyword evidence="5" id="KW-0449">Lipoprotein</keyword>
<proteinExistence type="predicted"/>
<dbReference type="OrthoDB" id="509324at2"/>
<name>A0A3L8Q2R3_9GAMM</name>
<accession>A0A3L8Q2R3</accession>
<evidence type="ECO:0000313" key="5">
    <source>
        <dbReference type="EMBL" id="RLV61298.1"/>
    </source>
</evidence>
<dbReference type="Proteomes" id="UP000281474">
    <property type="component" value="Unassembled WGS sequence"/>
</dbReference>
<protein>
    <recommendedName>
        <fullName evidence="2">Lipoprotein NlpI</fullName>
    </recommendedName>
</protein>
<evidence type="ECO:0000256" key="3">
    <source>
        <dbReference type="PROSITE-ProRule" id="PRU00339"/>
    </source>
</evidence>
<organism evidence="5 6">
    <name type="scientific">Parashewanella curva</name>
    <dbReference type="NCBI Taxonomy" id="2338552"/>
    <lineage>
        <taxon>Bacteria</taxon>
        <taxon>Pseudomonadati</taxon>
        <taxon>Pseudomonadota</taxon>
        <taxon>Gammaproteobacteria</taxon>
        <taxon>Alteromonadales</taxon>
        <taxon>Shewanellaceae</taxon>
        <taxon>Parashewanella</taxon>
    </lineage>
</organism>
<comment type="subcellular location">
    <subcellularLocation>
        <location evidence="2">Cell membrane</location>
    </subcellularLocation>
</comment>
<keyword evidence="1 2" id="KW-1003">Cell membrane</keyword>
<dbReference type="NCBIfam" id="NF008391">
    <property type="entry name" value="PRK11189.1"/>
    <property type="match status" value="1"/>
</dbReference>
<dbReference type="InterPro" id="IPR019734">
    <property type="entry name" value="TPR_rpt"/>
</dbReference>
<dbReference type="PIRSF" id="PIRSF004654">
    <property type="entry name" value="NlpI"/>
    <property type="match status" value="1"/>
</dbReference>
<dbReference type="PROSITE" id="PS51257">
    <property type="entry name" value="PROKAR_LIPOPROTEIN"/>
    <property type="match status" value="1"/>
</dbReference>
<dbReference type="PROSITE" id="PS50005">
    <property type="entry name" value="TPR"/>
    <property type="match status" value="2"/>
</dbReference>
<sequence>MTVNWRILKVALVVSLLSGCASTTLKNHYPTRLLVEPTTPLYQDELNLLKSSDILSRAKLTDEQRARFMYERGVIYDRVGLQLSARYDFRQALNLNPRLADAYNFLGIYSTLEGDFDSAYDAFDSVLELAPSYEYAYLNRGIALYYAGRFELSKDDLTTFYTKAPDDAYRSIWLYLAHRKFNPEKAKIELTQRVSKLDKELWSTQIAEYLLGNLSADKLVSKANEYLDSKNHRREYTEHLCEAYFYIAQQALHQGHLEAATQLFRLALATDVYDFVEYRLAGFELSKLEGEFE</sequence>
<dbReference type="EMBL" id="QZEI01000004">
    <property type="protein sequence ID" value="RLV61298.1"/>
    <property type="molecule type" value="Genomic_DNA"/>
</dbReference>
<dbReference type="SMART" id="SM00028">
    <property type="entry name" value="TPR"/>
    <property type="match status" value="4"/>
</dbReference>
<feature type="repeat" description="TPR" evidence="3">
    <location>
        <begin position="100"/>
        <end position="133"/>
    </location>
</feature>
<evidence type="ECO:0000256" key="2">
    <source>
        <dbReference type="PIRNR" id="PIRNR004654"/>
    </source>
</evidence>
<gene>
    <name evidence="5" type="primary">nlpI</name>
    <name evidence="5" type="ORF">D5018_02135</name>
</gene>
<dbReference type="SUPFAM" id="SSF48452">
    <property type="entry name" value="TPR-like"/>
    <property type="match status" value="1"/>
</dbReference>
<keyword evidence="3" id="KW-0802">TPR repeat</keyword>
<comment type="caution">
    <text evidence="5">The sequence shown here is derived from an EMBL/GenBank/DDBJ whole genome shotgun (WGS) entry which is preliminary data.</text>
</comment>
<keyword evidence="4" id="KW-0732">Signal</keyword>
<evidence type="ECO:0000313" key="6">
    <source>
        <dbReference type="Proteomes" id="UP000281474"/>
    </source>
</evidence>
<dbReference type="AlphaFoldDB" id="A0A3L8Q2R3"/>
<dbReference type="RefSeq" id="WP_121837335.1">
    <property type="nucleotide sequence ID" value="NZ_ML014755.1"/>
</dbReference>
<feature type="chain" id="PRO_5018182970" description="Lipoprotein NlpI" evidence="4">
    <location>
        <begin position="24"/>
        <end position="293"/>
    </location>
</feature>
<dbReference type="Gene3D" id="1.25.40.10">
    <property type="entry name" value="Tetratricopeptide repeat domain"/>
    <property type="match status" value="1"/>
</dbReference>
<evidence type="ECO:0000256" key="4">
    <source>
        <dbReference type="SAM" id="SignalP"/>
    </source>
</evidence>
<comment type="function">
    <text evidence="2">May be involved in cell division.</text>
</comment>
<dbReference type="InterPro" id="IPR023605">
    <property type="entry name" value="Lipoprotein_NlpI"/>
</dbReference>
<dbReference type="InterPro" id="IPR011990">
    <property type="entry name" value="TPR-like_helical_dom_sf"/>
</dbReference>
<dbReference type="GO" id="GO:0005886">
    <property type="term" value="C:plasma membrane"/>
    <property type="evidence" value="ECO:0007669"/>
    <property type="project" value="UniProtKB-SubCell"/>
</dbReference>
<feature type="repeat" description="TPR" evidence="3">
    <location>
        <begin position="66"/>
        <end position="99"/>
    </location>
</feature>
<reference evidence="5 6" key="1">
    <citation type="submission" date="2018-09" db="EMBL/GenBank/DDBJ databases">
        <title>Phylogeny of the Shewanellaceae, and recommendation for two new genera, Pseudoshewanella and Parashewanella.</title>
        <authorList>
            <person name="Wang G."/>
        </authorList>
    </citation>
    <scope>NUCLEOTIDE SEQUENCE [LARGE SCALE GENOMIC DNA]</scope>
    <source>
        <strain evidence="5 6">C51</strain>
    </source>
</reference>
<evidence type="ECO:0000256" key="1">
    <source>
        <dbReference type="ARBA" id="ARBA00022475"/>
    </source>
</evidence>
<feature type="signal peptide" evidence="4">
    <location>
        <begin position="1"/>
        <end position="23"/>
    </location>
</feature>
<comment type="subunit">
    <text evidence="2">Homodimer.</text>
</comment>
<keyword evidence="2" id="KW-0472">Membrane</keyword>